<evidence type="ECO:0000313" key="3">
    <source>
        <dbReference type="EMBL" id="XDK32492.1"/>
    </source>
</evidence>
<sequence length="331" mass="39714">MQIHNPHDKFFKATFSNVEVVKDFITHFLPSSIRNLIDLNYLQPQKDSFIRPDLQEYFSDFLYQTQVQNKPIYIYLLFEHKSYADHHISLQLLQYMLEIWRSKWKKDRLLPFIMPIVLYHGSNPWTTTSFIDLLDGYKDFPSEMHKYIPDYEYFLYDVTYFQDEEVQLNVFLRIMLLMFRDIRKKDIQIVLETIYKSLDYLQQLNDQQTATQYLEILFRYIFHANQDLTKENYYDIIEHVSSTYQEGGDRAMSLAEIFRNEGKLEGRLEGIAEGETKALANTAIRLITKFVAPLSEEMKHKMHQQEISTLEEIIDHIDEFQSIEEVKQHLK</sequence>
<reference evidence="3" key="1">
    <citation type="submission" date="2024-07" db="EMBL/GenBank/DDBJ databases">
        <title>Halotolerant mesophilic bacterium Ornithinibacillus sp. 4-3, sp. nov., isolated from soil.</title>
        <authorList>
            <person name="Sidarenka A.V."/>
            <person name="Guliayeva D.E."/>
            <person name="Leanovich S.I."/>
            <person name="Hileuskaya K.S."/>
            <person name="Akhremchuk A.E."/>
            <person name="Sikolenko M.A."/>
            <person name="Valentovich L.N."/>
        </authorList>
    </citation>
    <scope>NUCLEOTIDE SEQUENCE</scope>
    <source>
        <strain evidence="3">4-3</strain>
    </source>
</reference>
<proteinExistence type="inferred from homology"/>
<dbReference type="GO" id="GO:1990238">
    <property type="term" value="F:double-stranded DNA endonuclease activity"/>
    <property type="evidence" value="ECO:0007669"/>
    <property type="project" value="TreeGrafter"/>
</dbReference>
<dbReference type="PANTHER" id="PTHR34611:SF2">
    <property type="entry name" value="INACTIVE RECOMBINATION-PROMOTING NUCLEASE-LIKE PROTEIN RPNE-RELATED"/>
    <property type="match status" value="1"/>
</dbReference>
<dbReference type="AlphaFoldDB" id="A0AB39HKN5"/>
<accession>A0AB39HKN5</accession>
<dbReference type="InterPro" id="IPR051699">
    <property type="entry name" value="Rpn/YhgA-like_nuclease"/>
</dbReference>
<name>A0AB39HKN5_9BACI</name>
<dbReference type="NCBIfam" id="TIGR01784">
    <property type="entry name" value="T_den_put_tspse"/>
    <property type="match status" value="1"/>
</dbReference>
<dbReference type="InterPro" id="IPR010106">
    <property type="entry name" value="RpnA"/>
</dbReference>
<evidence type="ECO:0000259" key="2">
    <source>
        <dbReference type="Pfam" id="PF04754"/>
    </source>
</evidence>
<dbReference type="RefSeq" id="WP_368653180.1">
    <property type="nucleotide sequence ID" value="NZ_CP162599.1"/>
</dbReference>
<gene>
    <name evidence="3" type="ORF">AB4Y30_16020</name>
</gene>
<dbReference type="Pfam" id="PF04754">
    <property type="entry name" value="Transposase_31"/>
    <property type="match status" value="1"/>
</dbReference>
<dbReference type="InterPro" id="IPR006842">
    <property type="entry name" value="Transposase_31"/>
</dbReference>
<dbReference type="EMBL" id="CP162599">
    <property type="protein sequence ID" value="XDK32492.1"/>
    <property type="molecule type" value="Genomic_DNA"/>
</dbReference>
<feature type="domain" description="Transposase (putative) YhgA-like" evidence="2">
    <location>
        <begin position="5"/>
        <end position="207"/>
    </location>
</feature>
<dbReference type="PANTHER" id="PTHR34611">
    <property type="match status" value="1"/>
</dbReference>
<dbReference type="GO" id="GO:0006310">
    <property type="term" value="P:DNA recombination"/>
    <property type="evidence" value="ECO:0007669"/>
    <property type="project" value="TreeGrafter"/>
</dbReference>
<comment type="similarity">
    <text evidence="1">Belongs to the Rpn/YhgA-like nuclease family.</text>
</comment>
<protein>
    <submittedName>
        <fullName evidence="3">Rpn family recombination-promoting nuclease/putative transposase</fullName>
    </submittedName>
</protein>
<evidence type="ECO:0000256" key="1">
    <source>
        <dbReference type="ARBA" id="ARBA00009787"/>
    </source>
</evidence>
<organism evidence="3">
    <name type="scientific">Ornithinibacillus sp. 4-3</name>
    <dbReference type="NCBI Taxonomy" id="3231488"/>
    <lineage>
        <taxon>Bacteria</taxon>
        <taxon>Bacillati</taxon>
        <taxon>Bacillota</taxon>
        <taxon>Bacilli</taxon>
        <taxon>Bacillales</taxon>
        <taxon>Bacillaceae</taxon>
        <taxon>Ornithinibacillus</taxon>
    </lineage>
</organism>